<dbReference type="GeneID" id="59350366"/>
<dbReference type="OrthoDB" id="2355984at2759"/>
<name>A0A8H6VTN7_9AGAR</name>
<evidence type="ECO:0000313" key="3">
    <source>
        <dbReference type="Proteomes" id="UP000636479"/>
    </source>
</evidence>
<gene>
    <name evidence="2" type="ORF">MIND_01130200</name>
</gene>
<accession>A0A8H6VTN7</accession>
<dbReference type="EMBL" id="JACAZF010000010">
    <property type="protein sequence ID" value="KAF7293519.1"/>
    <property type="molecule type" value="Genomic_DNA"/>
</dbReference>
<feature type="region of interest" description="Disordered" evidence="1">
    <location>
        <begin position="78"/>
        <end position="103"/>
    </location>
</feature>
<sequence length="259" mass="29276">MTDHAQRPYALTPQQQASVDAWVKSYEEGRADRTEVTYQLTILLNNACVEQNVLFTSAILRPSLEQLDAIDNQRRVVPDDLDNSGGGLGVRRREQFGEEEPAPKRQRVDYAAFFRPTGATEEFLDSILPAKVLLVSARVQVYSEDIKEAVRHAHTSPWMPSFPPNLWKQVLLDQYVDFDHIRANTYATEPERPVELVLGETGFDVQVRKPKVVSTIATAGQWNTAFWIYSEAVNSAFQGRAAELQTYHRLINAAFASTH</sequence>
<reference evidence="2" key="1">
    <citation type="submission" date="2020-05" db="EMBL/GenBank/DDBJ databases">
        <title>Mycena genomes resolve the evolution of fungal bioluminescence.</title>
        <authorList>
            <person name="Tsai I.J."/>
        </authorList>
    </citation>
    <scope>NUCLEOTIDE SEQUENCE</scope>
    <source>
        <strain evidence="2">171206Taipei</strain>
    </source>
</reference>
<keyword evidence="3" id="KW-1185">Reference proteome</keyword>
<feature type="compositionally biased region" description="Basic and acidic residues" evidence="1">
    <location>
        <begin position="91"/>
        <end position="103"/>
    </location>
</feature>
<protein>
    <submittedName>
        <fullName evidence="2">C3H1-type domain-containing protein</fullName>
    </submittedName>
</protein>
<dbReference type="RefSeq" id="XP_037215682.1">
    <property type="nucleotide sequence ID" value="XM_037367850.1"/>
</dbReference>
<dbReference type="Proteomes" id="UP000636479">
    <property type="component" value="Unassembled WGS sequence"/>
</dbReference>
<evidence type="ECO:0000313" key="2">
    <source>
        <dbReference type="EMBL" id="KAF7293519.1"/>
    </source>
</evidence>
<comment type="caution">
    <text evidence="2">The sequence shown here is derived from an EMBL/GenBank/DDBJ whole genome shotgun (WGS) entry which is preliminary data.</text>
</comment>
<proteinExistence type="predicted"/>
<evidence type="ECO:0000256" key="1">
    <source>
        <dbReference type="SAM" id="MobiDB-lite"/>
    </source>
</evidence>
<dbReference type="AlphaFoldDB" id="A0A8H6VTN7"/>
<organism evidence="2 3">
    <name type="scientific">Mycena indigotica</name>
    <dbReference type="NCBI Taxonomy" id="2126181"/>
    <lineage>
        <taxon>Eukaryota</taxon>
        <taxon>Fungi</taxon>
        <taxon>Dikarya</taxon>
        <taxon>Basidiomycota</taxon>
        <taxon>Agaricomycotina</taxon>
        <taxon>Agaricomycetes</taxon>
        <taxon>Agaricomycetidae</taxon>
        <taxon>Agaricales</taxon>
        <taxon>Marasmiineae</taxon>
        <taxon>Mycenaceae</taxon>
        <taxon>Mycena</taxon>
    </lineage>
</organism>